<proteinExistence type="predicted"/>
<gene>
    <name evidence="2" type="ordered locus">ROP_27960</name>
</gene>
<evidence type="ECO:0000313" key="3">
    <source>
        <dbReference type="Proteomes" id="UP000002212"/>
    </source>
</evidence>
<reference evidence="2 3" key="1">
    <citation type="submission" date="2009-03" db="EMBL/GenBank/DDBJ databases">
        <title>Comparison of the complete genome sequences of Rhodococcus erythropolis PR4 and Rhodococcus opacus B4.</title>
        <authorList>
            <person name="Takarada H."/>
            <person name="Sekine M."/>
            <person name="Hosoyama A."/>
            <person name="Yamada R."/>
            <person name="Fujisawa T."/>
            <person name="Omata S."/>
            <person name="Shimizu A."/>
            <person name="Tsukatani N."/>
            <person name="Tanikawa S."/>
            <person name="Fujita N."/>
            <person name="Harayama S."/>
        </authorList>
    </citation>
    <scope>NUCLEOTIDE SEQUENCE [LARGE SCALE GENOMIC DNA]</scope>
    <source>
        <strain evidence="2 3">B4</strain>
    </source>
</reference>
<name>C1B5B7_RHOOB</name>
<dbReference type="HOGENOM" id="CLU_2424945_0_0_11"/>
<keyword evidence="1" id="KW-1133">Transmembrane helix</keyword>
<evidence type="ECO:0000313" key="2">
    <source>
        <dbReference type="EMBL" id="BAH51043.1"/>
    </source>
</evidence>
<dbReference type="Proteomes" id="UP000002212">
    <property type="component" value="Chromosome"/>
</dbReference>
<dbReference type="AlphaFoldDB" id="C1B5B7"/>
<accession>C1B5B7</accession>
<organism evidence="2 3">
    <name type="scientific">Rhodococcus opacus (strain B4)</name>
    <dbReference type="NCBI Taxonomy" id="632772"/>
    <lineage>
        <taxon>Bacteria</taxon>
        <taxon>Bacillati</taxon>
        <taxon>Actinomycetota</taxon>
        <taxon>Actinomycetes</taxon>
        <taxon>Mycobacteriales</taxon>
        <taxon>Nocardiaceae</taxon>
        <taxon>Rhodococcus</taxon>
    </lineage>
</organism>
<keyword evidence="1" id="KW-0812">Transmembrane</keyword>
<feature type="transmembrane region" description="Helical" evidence="1">
    <location>
        <begin position="66"/>
        <end position="86"/>
    </location>
</feature>
<keyword evidence="1" id="KW-0472">Membrane</keyword>
<dbReference type="STRING" id="632772.ROP_27960"/>
<sequence>MNALLYLGIVLLVVSNMLIPPSILRFYTGAGSQLLSWNVILSLTGSATMLASALTSTDASIGQRWATALAGLLCGGVLAVTIAVVIKPRST</sequence>
<dbReference type="EMBL" id="AP011115">
    <property type="protein sequence ID" value="BAH51043.1"/>
    <property type="molecule type" value="Genomic_DNA"/>
</dbReference>
<protein>
    <submittedName>
        <fullName evidence="2">Hypothetical membrane protein</fullName>
    </submittedName>
</protein>
<dbReference type="KEGG" id="rop:ROP_27960"/>
<dbReference type="PATRIC" id="fig|632772.20.peg.2919"/>
<feature type="transmembrane region" description="Helical" evidence="1">
    <location>
        <begin position="35"/>
        <end position="54"/>
    </location>
</feature>
<dbReference type="RefSeq" id="WP_012689999.1">
    <property type="nucleotide sequence ID" value="NC_012522.1"/>
</dbReference>
<evidence type="ECO:0000256" key="1">
    <source>
        <dbReference type="SAM" id="Phobius"/>
    </source>
</evidence>
<dbReference type="OrthoDB" id="4467837at2"/>